<dbReference type="Gene3D" id="3.40.367.20">
    <property type="match status" value="1"/>
</dbReference>
<evidence type="ECO:0000313" key="15">
    <source>
        <dbReference type="Proteomes" id="UP000784294"/>
    </source>
</evidence>
<dbReference type="FunFam" id="3.30.420.40:FF:000805">
    <property type="entry name" value="Hexokinase-2"/>
    <property type="match status" value="1"/>
</dbReference>
<comment type="catalytic activity">
    <reaction evidence="10">
        <text>D-fructose + ATP = D-fructose 6-phosphate + ADP + H(+)</text>
        <dbReference type="Rhea" id="RHEA:16125"/>
        <dbReference type="ChEBI" id="CHEBI:15378"/>
        <dbReference type="ChEBI" id="CHEBI:30616"/>
        <dbReference type="ChEBI" id="CHEBI:37721"/>
        <dbReference type="ChEBI" id="CHEBI:61527"/>
        <dbReference type="ChEBI" id="CHEBI:456216"/>
        <dbReference type="EC" id="2.7.1.1"/>
    </reaction>
    <physiologicalReaction direction="left-to-right" evidence="10">
        <dbReference type="Rhea" id="RHEA:16126"/>
    </physiologicalReaction>
</comment>
<keyword evidence="7 12" id="KW-0067">ATP-binding</keyword>
<evidence type="ECO:0000256" key="11">
    <source>
        <dbReference type="ARBA" id="ARBA00048160"/>
    </source>
</evidence>
<dbReference type="EC" id="2.7.1.-" evidence="12"/>
<accession>A0A448WAH9</accession>
<dbReference type="InterPro" id="IPR019807">
    <property type="entry name" value="Hexokinase_BS"/>
</dbReference>
<sequence length="181" mass="20624">MFPIDEEHLEAVRKLMEPFDMNIEAYTRVRDLMSRAMELGLDPNQRQKAAVKMYPSFVTKMPNGTDLGGTNYRVILVTLSNKEPPRIEERTYAIPKDKMLGTGEELFDYIAQTLHNFLDSHGLAETVFSLGFTFSFPCEQHSLSESILVRWTKGFAALNVEGRNVAKLLQDAIDRTLSFQT</sequence>
<dbReference type="EMBL" id="CAAALY010000623">
    <property type="protein sequence ID" value="VEL06909.1"/>
    <property type="molecule type" value="Genomic_DNA"/>
</dbReference>
<organism evidence="14 15">
    <name type="scientific">Protopolystoma xenopodis</name>
    <dbReference type="NCBI Taxonomy" id="117903"/>
    <lineage>
        <taxon>Eukaryota</taxon>
        <taxon>Metazoa</taxon>
        <taxon>Spiralia</taxon>
        <taxon>Lophotrochozoa</taxon>
        <taxon>Platyhelminthes</taxon>
        <taxon>Monogenea</taxon>
        <taxon>Polyopisthocotylea</taxon>
        <taxon>Polystomatidea</taxon>
        <taxon>Polystomatidae</taxon>
        <taxon>Protopolystoma</taxon>
    </lineage>
</organism>
<comment type="pathway">
    <text evidence="1">Carbohydrate degradation; glycolysis; D-glyceraldehyde 3-phosphate and glycerone phosphate from D-glucose: step 1/4.</text>
</comment>
<dbReference type="InterPro" id="IPR043129">
    <property type="entry name" value="ATPase_NBD"/>
</dbReference>
<dbReference type="Pfam" id="PF00349">
    <property type="entry name" value="Hexokinase_1"/>
    <property type="match status" value="1"/>
</dbReference>
<dbReference type="Proteomes" id="UP000784294">
    <property type="component" value="Unassembled WGS sequence"/>
</dbReference>
<dbReference type="GO" id="GO:0005524">
    <property type="term" value="F:ATP binding"/>
    <property type="evidence" value="ECO:0007669"/>
    <property type="project" value="UniProtKB-UniRule"/>
</dbReference>
<comment type="pathway">
    <text evidence="2">Carbohydrate metabolism; hexose metabolism.</text>
</comment>
<dbReference type="PANTHER" id="PTHR19443:SF16">
    <property type="entry name" value="HEXOKINASE TYPE 1-RELATED"/>
    <property type="match status" value="1"/>
</dbReference>
<evidence type="ECO:0000259" key="13">
    <source>
        <dbReference type="Pfam" id="PF00349"/>
    </source>
</evidence>
<dbReference type="GO" id="GO:0001678">
    <property type="term" value="P:intracellular glucose homeostasis"/>
    <property type="evidence" value="ECO:0007669"/>
    <property type="project" value="InterPro"/>
</dbReference>
<keyword evidence="6 12" id="KW-0418">Kinase</keyword>
<dbReference type="PROSITE" id="PS51748">
    <property type="entry name" value="HEXOKINASE_2"/>
    <property type="match status" value="1"/>
</dbReference>
<name>A0A448WAH9_9PLAT</name>
<evidence type="ECO:0000256" key="1">
    <source>
        <dbReference type="ARBA" id="ARBA00004888"/>
    </source>
</evidence>
<dbReference type="OrthoDB" id="419537at2759"/>
<reference evidence="14" key="1">
    <citation type="submission" date="2018-11" db="EMBL/GenBank/DDBJ databases">
        <authorList>
            <consortium name="Pathogen Informatics"/>
        </authorList>
    </citation>
    <scope>NUCLEOTIDE SEQUENCE</scope>
</reference>
<evidence type="ECO:0000256" key="8">
    <source>
        <dbReference type="ARBA" id="ARBA00023152"/>
    </source>
</evidence>
<dbReference type="PRINTS" id="PR00475">
    <property type="entry name" value="HEXOKINASE"/>
</dbReference>
<dbReference type="GO" id="GO:0004340">
    <property type="term" value="F:glucokinase activity"/>
    <property type="evidence" value="ECO:0007669"/>
    <property type="project" value="TreeGrafter"/>
</dbReference>
<dbReference type="GO" id="GO:0008865">
    <property type="term" value="F:fructokinase activity"/>
    <property type="evidence" value="ECO:0007669"/>
    <property type="project" value="TreeGrafter"/>
</dbReference>
<comment type="caution">
    <text evidence="14">The sequence shown here is derived from an EMBL/GenBank/DDBJ whole genome shotgun (WGS) entry which is preliminary data.</text>
</comment>
<gene>
    <name evidence="14" type="ORF">PXEA_LOCUS349</name>
</gene>
<dbReference type="UniPathway" id="UPA00242"/>
<dbReference type="SUPFAM" id="SSF53067">
    <property type="entry name" value="Actin-like ATPase domain"/>
    <property type="match status" value="1"/>
</dbReference>
<dbReference type="PROSITE" id="PS00378">
    <property type="entry name" value="HEXOKINASE_1"/>
    <property type="match status" value="1"/>
</dbReference>
<keyword evidence="8 12" id="KW-0324">Glycolysis</keyword>
<dbReference type="PANTHER" id="PTHR19443">
    <property type="entry name" value="HEXOKINASE"/>
    <property type="match status" value="1"/>
</dbReference>
<dbReference type="GO" id="GO:0005829">
    <property type="term" value="C:cytosol"/>
    <property type="evidence" value="ECO:0007669"/>
    <property type="project" value="TreeGrafter"/>
</dbReference>
<dbReference type="InterPro" id="IPR022672">
    <property type="entry name" value="Hexokinase_N"/>
</dbReference>
<dbReference type="GO" id="GO:0005536">
    <property type="term" value="F:D-glucose binding"/>
    <property type="evidence" value="ECO:0007669"/>
    <property type="project" value="InterPro"/>
</dbReference>
<evidence type="ECO:0000256" key="12">
    <source>
        <dbReference type="RuleBase" id="RU362007"/>
    </source>
</evidence>
<comment type="catalytic activity">
    <reaction evidence="11">
        <text>D-glucose + ATP = D-glucose 6-phosphate + ADP + H(+)</text>
        <dbReference type="Rhea" id="RHEA:17825"/>
        <dbReference type="ChEBI" id="CHEBI:4167"/>
        <dbReference type="ChEBI" id="CHEBI:15378"/>
        <dbReference type="ChEBI" id="CHEBI:30616"/>
        <dbReference type="ChEBI" id="CHEBI:61548"/>
        <dbReference type="ChEBI" id="CHEBI:456216"/>
        <dbReference type="EC" id="2.7.1.1"/>
    </reaction>
    <physiologicalReaction direction="left-to-right" evidence="11">
        <dbReference type="Rhea" id="RHEA:17826"/>
    </physiologicalReaction>
</comment>
<proteinExistence type="inferred from homology"/>
<protein>
    <recommendedName>
        <fullName evidence="12">Phosphotransferase</fullName>
        <ecNumber evidence="12">2.7.1.-</ecNumber>
    </recommendedName>
</protein>
<dbReference type="AlphaFoldDB" id="A0A448WAH9"/>
<evidence type="ECO:0000256" key="6">
    <source>
        <dbReference type="ARBA" id="ARBA00022777"/>
    </source>
</evidence>
<dbReference type="GO" id="GO:0005739">
    <property type="term" value="C:mitochondrion"/>
    <property type="evidence" value="ECO:0007669"/>
    <property type="project" value="TreeGrafter"/>
</dbReference>
<evidence type="ECO:0000256" key="4">
    <source>
        <dbReference type="ARBA" id="ARBA00022679"/>
    </source>
</evidence>
<dbReference type="InterPro" id="IPR001312">
    <property type="entry name" value="Hexokinase"/>
</dbReference>
<keyword evidence="15" id="KW-1185">Reference proteome</keyword>
<dbReference type="Gene3D" id="3.30.420.40">
    <property type="match status" value="1"/>
</dbReference>
<evidence type="ECO:0000256" key="5">
    <source>
        <dbReference type="ARBA" id="ARBA00022741"/>
    </source>
</evidence>
<keyword evidence="4 12" id="KW-0808">Transferase</keyword>
<evidence type="ECO:0000256" key="7">
    <source>
        <dbReference type="ARBA" id="ARBA00022840"/>
    </source>
</evidence>
<comment type="catalytic activity">
    <reaction evidence="9">
        <text>a D-hexose + ATP = a D-hexose 6-phosphate + ADP + H(+)</text>
        <dbReference type="Rhea" id="RHEA:22740"/>
        <dbReference type="ChEBI" id="CHEBI:4194"/>
        <dbReference type="ChEBI" id="CHEBI:15378"/>
        <dbReference type="ChEBI" id="CHEBI:30616"/>
        <dbReference type="ChEBI" id="CHEBI:229467"/>
        <dbReference type="ChEBI" id="CHEBI:456216"/>
        <dbReference type="EC" id="2.7.1.1"/>
    </reaction>
    <physiologicalReaction direction="left-to-right" evidence="9">
        <dbReference type="Rhea" id="RHEA:22741"/>
    </physiologicalReaction>
</comment>
<evidence type="ECO:0000256" key="3">
    <source>
        <dbReference type="ARBA" id="ARBA00009225"/>
    </source>
</evidence>
<dbReference type="GO" id="GO:0006096">
    <property type="term" value="P:glycolytic process"/>
    <property type="evidence" value="ECO:0007669"/>
    <property type="project" value="UniProtKB-KW"/>
</dbReference>
<keyword evidence="5 12" id="KW-0547">Nucleotide-binding</keyword>
<comment type="similarity">
    <text evidence="3 12">Belongs to the hexokinase family.</text>
</comment>
<evidence type="ECO:0000256" key="10">
    <source>
        <dbReference type="ARBA" id="ARBA00047905"/>
    </source>
</evidence>
<dbReference type="GO" id="GO:0006006">
    <property type="term" value="P:glucose metabolic process"/>
    <property type="evidence" value="ECO:0007669"/>
    <property type="project" value="UniProtKB-ARBA"/>
</dbReference>
<feature type="domain" description="Hexokinase N-terminal" evidence="13">
    <location>
        <begin position="12"/>
        <end position="175"/>
    </location>
</feature>
<evidence type="ECO:0000256" key="2">
    <source>
        <dbReference type="ARBA" id="ARBA00005028"/>
    </source>
</evidence>
<evidence type="ECO:0000256" key="9">
    <source>
        <dbReference type="ARBA" id="ARBA00044613"/>
    </source>
</evidence>
<evidence type="ECO:0000313" key="14">
    <source>
        <dbReference type="EMBL" id="VEL06909.1"/>
    </source>
</evidence>